<sequence>MSVLLLDAKYPSCMPLDVVSRHRESIAYTPQVPTDVRIALAQLGVHRVAGGELLLAMDASEPDAAARIARGERVLRAGGPSPVARAVSVMRQAVARGEWERAQTHISLLPYLHEETAEFDAAVRSGNAENLRDELADVLLQVLFHAELAEDFAFDDVAAAFVAKMRARAPYLFDGSTGLVPIEVQTEAWEAGKTQ</sequence>
<comment type="caution">
    <text evidence="2">The sequence shown here is derived from an EMBL/GenBank/DDBJ whole genome shotgun (WGS) entry which is preliminary data.</text>
</comment>
<dbReference type="CDD" id="cd11528">
    <property type="entry name" value="NTP-PPase_MazG_Nterm"/>
    <property type="match status" value="1"/>
</dbReference>
<feature type="domain" description="NTP pyrophosphohydrolase MazG-like" evidence="1">
    <location>
        <begin position="103"/>
        <end position="173"/>
    </location>
</feature>
<evidence type="ECO:0000313" key="3">
    <source>
        <dbReference type="Proteomes" id="UP000320791"/>
    </source>
</evidence>
<name>A0A5C5UEA5_9CORY</name>
<protein>
    <submittedName>
        <fullName evidence="2">Nucleoside triphosphate hydrolase</fullName>
    </submittedName>
</protein>
<gene>
    <name evidence="2" type="ORF">FRX94_09475</name>
</gene>
<proteinExistence type="predicted"/>
<dbReference type="EMBL" id="VOHM01000021">
    <property type="protein sequence ID" value="TWT23993.1"/>
    <property type="molecule type" value="Genomic_DNA"/>
</dbReference>
<dbReference type="GO" id="GO:0046081">
    <property type="term" value="P:dUTP catabolic process"/>
    <property type="evidence" value="ECO:0007669"/>
    <property type="project" value="TreeGrafter"/>
</dbReference>
<dbReference type="SUPFAM" id="SSF101386">
    <property type="entry name" value="all-alpha NTP pyrophosphatases"/>
    <property type="match status" value="1"/>
</dbReference>
<reference evidence="2 3" key="1">
    <citation type="submission" date="2019-08" db="EMBL/GenBank/DDBJ databases">
        <authorList>
            <person name="Lei W."/>
        </authorList>
    </citation>
    <scope>NUCLEOTIDE SEQUENCE [LARGE SCALE GENOMIC DNA]</scope>
    <source>
        <strain evidence="2 3">CCUG 58627</strain>
    </source>
</reference>
<dbReference type="InterPro" id="IPR048015">
    <property type="entry name" value="NTP-PPase_MazG-like_N"/>
</dbReference>
<dbReference type="GO" id="GO:0046047">
    <property type="term" value="P:TTP catabolic process"/>
    <property type="evidence" value="ECO:0007669"/>
    <property type="project" value="TreeGrafter"/>
</dbReference>
<dbReference type="PANTHER" id="PTHR30522:SF0">
    <property type="entry name" value="NUCLEOSIDE TRIPHOSPHATE PYROPHOSPHOHYDROLASE"/>
    <property type="match status" value="1"/>
</dbReference>
<accession>A0A5C5UEA5</accession>
<dbReference type="Proteomes" id="UP000320791">
    <property type="component" value="Unassembled WGS sequence"/>
</dbReference>
<organism evidence="2 3">
    <name type="scientific">Corynebacterium canis</name>
    <dbReference type="NCBI Taxonomy" id="679663"/>
    <lineage>
        <taxon>Bacteria</taxon>
        <taxon>Bacillati</taxon>
        <taxon>Actinomycetota</taxon>
        <taxon>Actinomycetes</taxon>
        <taxon>Mycobacteriales</taxon>
        <taxon>Corynebacteriaceae</taxon>
        <taxon>Corynebacterium</taxon>
    </lineage>
</organism>
<evidence type="ECO:0000313" key="2">
    <source>
        <dbReference type="EMBL" id="TWT23993.1"/>
    </source>
</evidence>
<dbReference type="GO" id="GO:0006203">
    <property type="term" value="P:dGTP catabolic process"/>
    <property type="evidence" value="ECO:0007669"/>
    <property type="project" value="TreeGrafter"/>
</dbReference>
<keyword evidence="2" id="KW-0378">Hydrolase</keyword>
<dbReference type="OrthoDB" id="9808939at2"/>
<dbReference type="Pfam" id="PF03819">
    <property type="entry name" value="MazG"/>
    <property type="match status" value="1"/>
</dbReference>
<evidence type="ECO:0000259" key="1">
    <source>
        <dbReference type="Pfam" id="PF03819"/>
    </source>
</evidence>
<dbReference type="Gene3D" id="1.10.287.1080">
    <property type="entry name" value="MazG-like"/>
    <property type="match status" value="1"/>
</dbReference>
<dbReference type="GO" id="GO:0047429">
    <property type="term" value="F:nucleoside triphosphate diphosphatase activity"/>
    <property type="evidence" value="ECO:0007669"/>
    <property type="project" value="TreeGrafter"/>
</dbReference>
<dbReference type="InterPro" id="IPR011551">
    <property type="entry name" value="NTP_PyrPHydrolase_MazG"/>
</dbReference>
<dbReference type="PANTHER" id="PTHR30522">
    <property type="entry name" value="NUCLEOSIDE TRIPHOSPHATE PYROPHOSPHOHYDROLASE"/>
    <property type="match status" value="1"/>
</dbReference>
<dbReference type="InterPro" id="IPR004518">
    <property type="entry name" value="MazG-like_dom"/>
</dbReference>
<keyword evidence="3" id="KW-1185">Reference proteome</keyword>
<dbReference type="GO" id="GO:0046061">
    <property type="term" value="P:dATP catabolic process"/>
    <property type="evidence" value="ECO:0007669"/>
    <property type="project" value="TreeGrafter"/>
</dbReference>
<dbReference type="AlphaFoldDB" id="A0A5C5UEA5"/>
<dbReference type="RefSeq" id="WP_146324950.1">
    <property type="nucleotide sequence ID" value="NZ_BAABLR010000003.1"/>
</dbReference>
<dbReference type="GO" id="GO:0046076">
    <property type="term" value="P:dTTP catabolic process"/>
    <property type="evidence" value="ECO:0007669"/>
    <property type="project" value="TreeGrafter"/>
</dbReference>
<dbReference type="GO" id="GO:0046052">
    <property type="term" value="P:UTP catabolic process"/>
    <property type="evidence" value="ECO:0007669"/>
    <property type="project" value="TreeGrafter"/>
</dbReference>